<dbReference type="PROSITE" id="PS51257">
    <property type="entry name" value="PROKAR_LIPOPROTEIN"/>
    <property type="match status" value="1"/>
</dbReference>
<dbReference type="AlphaFoldDB" id="A0A8J5J446"/>
<evidence type="ECO:0000313" key="8">
    <source>
        <dbReference type="EMBL" id="KAG7153256.1"/>
    </source>
</evidence>
<dbReference type="PANTHER" id="PTHR10812:SF17">
    <property type="entry name" value="TRANSCRIPTION FACTOR AP-2, ISOFORM D"/>
    <property type="match status" value="1"/>
</dbReference>
<evidence type="ECO:0000256" key="5">
    <source>
        <dbReference type="ARBA" id="ARBA00023163"/>
    </source>
</evidence>
<reference evidence="8" key="1">
    <citation type="journal article" date="2021" name="Sci. Adv.">
        <title>The American lobster genome reveals insights on longevity, neural, and immune adaptations.</title>
        <authorList>
            <person name="Polinski J.M."/>
            <person name="Zimin A.V."/>
            <person name="Clark K.F."/>
            <person name="Kohn A.B."/>
            <person name="Sadowski N."/>
            <person name="Timp W."/>
            <person name="Ptitsyn A."/>
            <person name="Khanna P."/>
            <person name="Romanova D.Y."/>
            <person name="Williams P."/>
            <person name="Greenwood S.J."/>
            <person name="Moroz L.L."/>
            <person name="Walt D.R."/>
            <person name="Bodnar A.G."/>
        </authorList>
    </citation>
    <scope>NUCLEOTIDE SEQUENCE</scope>
    <source>
        <strain evidence="8">GMGI-L3</strain>
    </source>
</reference>
<dbReference type="InterPro" id="IPR013854">
    <property type="entry name" value="TF_AP2_C"/>
</dbReference>
<evidence type="ECO:0000313" key="9">
    <source>
        <dbReference type="Proteomes" id="UP000747542"/>
    </source>
</evidence>
<dbReference type="EMBL" id="JAHLQT010047210">
    <property type="protein sequence ID" value="KAG7153256.1"/>
    <property type="molecule type" value="Genomic_DNA"/>
</dbReference>
<evidence type="ECO:0000256" key="4">
    <source>
        <dbReference type="ARBA" id="ARBA00023125"/>
    </source>
</evidence>
<dbReference type="Pfam" id="PF03299">
    <property type="entry name" value="TF_AP-2"/>
    <property type="match status" value="1"/>
</dbReference>
<comment type="subcellular location">
    <subcellularLocation>
        <location evidence="1">Nucleus</location>
    </subcellularLocation>
</comment>
<organism evidence="8 9">
    <name type="scientific">Homarus americanus</name>
    <name type="common">American lobster</name>
    <dbReference type="NCBI Taxonomy" id="6706"/>
    <lineage>
        <taxon>Eukaryota</taxon>
        <taxon>Metazoa</taxon>
        <taxon>Ecdysozoa</taxon>
        <taxon>Arthropoda</taxon>
        <taxon>Crustacea</taxon>
        <taxon>Multicrustacea</taxon>
        <taxon>Malacostraca</taxon>
        <taxon>Eumalacostraca</taxon>
        <taxon>Eucarida</taxon>
        <taxon>Decapoda</taxon>
        <taxon>Pleocyemata</taxon>
        <taxon>Astacidea</taxon>
        <taxon>Nephropoidea</taxon>
        <taxon>Nephropidae</taxon>
        <taxon>Homarus</taxon>
    </lineage>
</organism>
<comment type="caution">
    <text evidence="8">The sequence shown here is derived from an EMBL/GenBank/DDBJ whole genome shotgun (WGS) entry which is preliminary data.</text>
</comment>
<keyword evidence="9" id="KW-1185">Reference proteome</keyword>
<evidence type="ECO:0000259" key="7">
    <source>
        <dbReference type="Pfam" id="PF03299"/>
    </source>
</evidence>
<evidence type="ECO:0000256" key="2">
    <source>
        <dbReference type="ARBA" id="ARBA00007770"/>
    </source>
</evidence>
<evidence type="ECO:0000256" key="3">
    <source>
        <dbReference type="ARBA" id="ARBA00023015"/>
    </source>
</evidence>
<dbReference type="GO" id="GO:0000977">
    <property type="term" value="F:RNA polymerase II transcription regulatory region sequence-specific DNA binding"/>
    <property type="evidence" value="ECO:0007669"/>
    <property type="project" value="TreeGrafter"/>
</dbReference>
<proteinExistence type="inferred from homology"/>
<sequence length="213" mass="22774">MKGVLESDTSFTGDIFKHDGFEPLGLSTTVSAACSCPGPGKMGDHMMKENLLGPAMPSDVFCSVPGRLSLLSSNSKYKVTVAEVQRRLSPPECLNASILGGILRSARQAGEAASIAGSIPSPPKTSPRRVPPRIYTHVPTPMISHLMSMPPLPASPSSRYRNEPLSPSASEPWMHLCTSFEREKFRATSTSKESALTPGATFMPSATWLTEAL</sequence>
<name>A0A8J5J446_HOMAM</name>
<protein>
    <submittedName>
        <fullName evidence="8">Transcription factor AP-2-alpha-like</fullName>
    </submittedName>
</protein>
<dbReference type="GO" id="GO:0042127">
    <property type="term" value="P:regulation of cell population proliferation"/>
    <property type="evidence" value="ECO:0007669"/>
    <property type="project" value="TreeGrafter"/>
</dbReference>
<feature type="domain" description="Transcription factor AP-2 C-terminal" evidence="7">
    <location>
        <begin position="61"/>
        <end position="107"/>
    </location>
</feature>
<comment type="similarity">
    <text evidence="2">Belongs to the AP-2 family.</text>
</comment>
<dbReference type="PANTHER" id="PTHR10812">
    <property type="entry name" value="TRANSCRIPTION FACTOR AP-2"/>
    <property type="match status" value="1"/>
</dbReference>
<dbReference type="GO" id="GO:0005634">
    <property type="term" value="C:nucleus"/>
    <property type="evidence" value="ECO:0007669"/>
    <property type="project" value="UniProtKB-SubCell"/>
</dbReference>
<keyword evidence="3" id="KW-0805">Transcription regulation</keyword>
<dbReference type="GO" id="GO:0000981">
    <property type="term" value="F:DNA-binding transcription factor activity, RNA polymerase II-specific"/>
    <property type="evidence" value="ECO:0007669"/>
    <property type="project" value="TreeGrafter"/>
</dbReference>
<keyword evidence="6" id="KW-0539">Nucleus</keyword>
<keyword evidence="5" id="KW-0804">Transcription</keyword>
<evidence type="ECO:0000256" key="1">
    <source>
        <dbReference type="ARBA" id="ARBA00004123"/>
    </source>
</evidence>
<dbReference type="Proteomes" id="UP000747542">
    <property type="component" value="Unassembled WGS sequence"/>
</dbReference>
<keyword evidence="4" id="KW-0238">DNA-binding</keyword>
<dbReference type="InterPro" id="IPR004979">
    <property type="entry name" value="TF_AP2"/>
</dbReference>
<accession>A0A8J5J446</accession>
<gene>
    <name evidence="8" type="primary">Tfap2a-L</name>
    <name evidence="8" type="ORF">Hamer_G019824</name>
</gene>
<evidence type="ECO:0000256" key="6">
    <source>
        <dbReference type="ARBA" id="ARBA00023242"/>
    </source>
</evidence>